<keyword evidence="2" id="KW-1185">Reference proteome</keyword>
<reference evidence="1 2" key="1">
    <citation type="submission" date="2015-12" db="EMBL/GenBank/DDBJ databases">
        <title>Genome sequence of Aneurinibacillus soli.</title>
        <authorList>
            <person name="Lee J.S."/>
            <person name="Lee K.C."/>
            <person name="Kim K.K."/>
            <person name="Lee B.W."/>
        </authorList>
    </citation>
    <scope>NUCLEOTIDE SEQUENCE [LARGE SCALE GENOMIC DNA]</scope>
    <source>
        <strain evidence="1 2">CB4</strain>
    </source>
</reference>
<proteinExistence type="predicted"/>
<evidence type="ECO:0000313" key="1">
    <source>
        <dbReference type="EMBL" id="BAU29726.1"/>
    </source>
</evidence>
<dbReference type="KEGG" id="asoc:CB4_03963"/>
<protein>
    <submittedName>
        <fullName evidence="1">Uncharacterized protein</fullName>
    </submittedName>
</protein>
<sequence>MNVRIKDWLELTMSERVWILIQISEMQERKRGL</sequence>
<dbReference type="EMBL" id="AP017312">
    <property type="protein sequence ID" value="BAU29726.1"/>
    <property type="molecule type" value="Genomic_DNA"/>
</dbReference>
<name>A0A0U5BND8_9BACL</name>
<dbReference type="AlphaFoldDB" id="A0A0U5BND8"/>
<evidence type="ECO:0000313" key="2">
    <source>
        <dbReference type="Proteomes" id="UP000217696"/>
    </source>
</evidence>
<dbReference type="Proteomes" id="UP000217696">
    <property type="component" value="Chromosome"/>
</dbReference>
<accession>A0A0U5BND8</accession>
<organism evidence="1 2">
    <name type="scientific">Aneurinibacillus soli</name>
    <dbReference type="NCBI Taxonomy" id="1500254"/>
    <lineage>
        <taxon>Bacteria</taxon>
        <taxon>Bacillati</taxon>
        <taxon>Bacillota</taxon>
        <taxon>Bacilli</taxon>
        <taxon>Bacillales</taxon>
        <taxon>Paenibacillaceae</taxon>
        <taxon>Aneurinibacillus group</taxon>
        <taxon>Aneurinibacillus</taxon>
    </lineage>
</organism>
<gene>
    <name evidence="1" type="ORF">CB4_03963</name>
</gene>